<keyword evidence="11 17" id="KW-1133">Transmembrane helix</keyword>
<sequence length="357" mass="39564">MRPNLPFVYMFLLLVGFGTFFSISAVHWLGAWVGLELNLIGFLPILIYQKSSLETEAAIKYFIVQALGSSLLMAASLLSFNLSLSWEFAFSLIGDPPFAYIWGFLLLSSLMLKVGAFPFHFWLPSVMVSSSWFPCAILATWQKLAPLFLFTIILGSGLVSLFFQLLCLLAVAGAWVGGIGGINQTQVRAILGYSSISHMGWMVYGACCNESLLEFYLMIYILVTGCVFIAFWHLNLSNMKGTLGLTSNFFDYLGVFILLLSLGGLPPLLGFIPKLLVIGYCIPLWNFMVVLFLLLGSLISLFYYLVLFFAICLSFFSSKFLYFFLSQATSNFSILGFSILANLSGVGAVMFLNLLSI</sequence>
<keyword evidence="12 17" id="KW-0520">NAD</keyword>
<keyword evidence="14 17" id="KW-0496">Mitochondrion</keyword>
<dbReference type="InterPro" id="IPR001750">
    <property type="entry name" value="ND/Mrp_TM"/>
</dbReference>
<dbReference type="InterPro" id="IPR003917">
    <property type="entry name" value="NADH_UbQ_OxRdtase_chain2"/>
</dbReference>
<evidence type="ECO:0000256" key="5">
    <source>
        <dbReference type="ARBA" id="ARBA00022448"/>
    </source>
</evidence>
<evidence type="ECO:0000256" key="16">
    <source>
        <dbReference type="ARBA" id="ARBA00049551"/>
    </source>
</evidence>
<evidence type="ECO:0000256" key="1">
    <source>
        <dbReference type="ARBA" id="ARBA00004448"/>
    </source>
</evidence>
<evidence type="ECO:0000313" key="19">
    <source>
        <dbReference type="EMBL" id="AKL90689.1"/>
    </source>
</evidence>
<evidence type="ECO:0000256" key="15">
    <source>
        <dbReference type="ARBA" id="ARBA00023136"/>
    </source>
</evidence>
<organism evidence="19">
    <name type="scientific">Obscurella hidalgoi</name>
    <name type="common">Land snail</name>
    <dbReference type="NCBI Taxonomy" id="1663726"/>
    <lineage>
        <taxon>Eukaryota</taxon>
        <taxon>Metazoa</taxon>
        <taxon>Spiralia</taxon>
        <taxon>Lophotrochozoa</taxon>
        <taxon>Mollusca</taxon>
        <taxon>Gastropoda</taxon>
        <taxon>Caenogastropoda</taxon>
        <taxon>Architaenioglossa</taxon>
        <taxon>Cyclophoroidea</taxon>
        <taxon>Cochlostomatidae</taxon>
        <taxon>Obscurella</taxon>
    </lineage>
</organism>
<comment type="subcellular location">
    <subcellularLocation>
        <location evidence="1 17">Mitochondrion inner membrane</location>
        <topology evidence="1 17">Multi-pass membrane protein</topology>
    </subcellularLocation>
</comment>
<keyword evidence="13 17" id="KW-0830">Ubiquinone</keyword>
<keyword evidence="9 17" id="KW-1278">Translocase</keyword>
<dbReference type="GO" id="GO:0006120">
    <property type="term" value="P:mitochondrial electron transport, NADH to ubiquinone"/>
    <property type="evidence" value="ECO:0007669"/>
    <property type="project" value="InterPro"/>
</dbReference>
<keyword evidence="8 17" id="KW-0999">Mitochondrion inner membrane</keyword>
<geneLocation type="mitochondrion" evidence="19"/>
<dbReference type="PANTHER" id="PTHR46552">
    <property type="entry name" value="NADH-UBIQUINONE OXIDOREDUCTASE CHAIN 2"/>
    <property type="match status" value="1"/>
</dbReference>
<evidence type="ECO:0000256" key="10">
    <source>
        <dbReference type="ARBA" id="ARBA00022982"/>
    </source>
</evidence>
<keyword evidence="10 17" id="KW-0249">Electron transport</keyword>
<comment type="function">
    <text evidence="17">Core subunit of the mitochondrial membrane respiratory chain NADH dehydrogenase (Complex I) which catalyzes electron transfer from NADH through the respiratory chain, using ubiquinone as an electron acceptor. Essential for the catalytic activity and assembly of complex I.</text>
</comment>
<evidence type="ECO:0000259" key="18">
    <source>
        <dbReference type="Pfam" id="PF00361"/>
    </source>
</evidence>
<feature type="domain" description="NADH:quinone oxidoreductase/Mrp antiporter transmembrane" evidence="18">
    <location>
        <begin position="25"/>
        <end position="299"/>
    </location>
</feature>
<evidence type="ECO:0000256" key="7">
    <source>
        <dbReference type="ARBA" id="ARBA00022692"/>
    </source>
</evidence>
<dbReference type="InterPro" id="IPR050175">
    <property type="entry name" value="Complex_I_Subunit_2"/>
</dbReference>
<evidence type="ECO:0000256" key="13">
    <source>
        <dbReference type="ARBA" id="ARBA00023075"/>
    </source>
</evidence>
<feature type="transmembrane region" description="Helical" evidence="17">
    <location>
        <begin position="275"/>
        <end position="295"/>
    </location>
</feature>
<keyword evidence="6 17" id="KW-0679">Respiratory chain</keyword>
<dbReference type="CTD" id="4536"/>
<accession>A0A0M3WMC2</accession>
<feature type="transmembrane region" description="Helical" evidence="17">
    <location>
        <begin position="119"/>
        <end position="141"/>
    </location>
</feature>
<evidence type="ECO:0000256" key="2">
    <source>
        <dbReference type="ARBA" id="ARBA00007012"/>
    </source>
</evidence>
<dbReference type="EMBL" id="KP716638">
    <property type="protein sequence ID" value="AKL90689.1"/>
    <property type="molecule type" value="Genomic_DNA"/>
</dbReference>
<evidence type="ECO:0000256" key="4">
    <source>
        <dbReference type="ARBA" id="ARBA00021008"/>
    </source>
</evidence>
<keyword evidence="7 17" id="KW-0812">Transmembrane</keyword>
<protein>
    <recommendedName>
        <fullName evidence="4 17">NADH-ubiquinone oxidoreductase chain 2</fullName>
        <ecNumber evidence="3 17">7.1.1.2</ecNumber>
    </recommendedName>
</protein>
<feature type="transmembrane region" description="Helical" evidence="17">
    <location>
        <begin position="216"/>
        <end position="237"/>
    </location>
</feature>
<reference evidence="19" key="1">
    <citation type="journal article" date="2015" name="Mol. Phylogenet. Evol.">
        <title>Caenogastropod mitogenomics.</title>
        <authorList>
            <person name="Osca D."/>
            <person name="Templado J."/>
            <person name="Zardoya R."/>
        </authorList>
    </citation>
    <scope>NUCLEOTIDE SEQUENCE</scope>
</reference>
<evidence type="ECO:0000256" key="14">
    <source>
        <dbReference type="ARBA" id="ARBA00023128"/>
    </source>
</evidence>
<evidence type="ECO:0000256" key="8">
    <source>
        <dbReference type="ARBA" id="ARBA00022792"/>
    </source>
</evidence>
<evidence type="ECO:0000256" key="3">
    <source>
        <dbReference type="ARBA" id="ARBA00012944"/>
    </source>
</evidence>
<feature type="transmembrane region" description="Helical" evidence="17">
    <location>
        <begin position="249"/>
        <end position="269"/>
    </location>
</feature>
<feature type="transmembrane region" description="Helical" evidence="17">
    <location>
        <begin position="31"/>
        <end position="49"/>
    </location>
</feature>
<keyword evidence="5" id="KW-0813">Transport</keyword>
<evidence type="ECO:0000256" key="9">
    <source>
        <dbReference type="ARBA" id="ARBA00022967"/>
    </source>
</evidence>
<dbReference type="GeneID" id="26042587"/>
<evidence type="ECO:0000256" key="12">
    <source>
        <dbReference type="ARBA" id="ARBA00023027"/>
    </source>
</evidence>
<evidence type="ECO:0000256" key="11">
    <source>
        <dbReference type="ARBA" id="ARBA00022989"/>
    </source>
</evidence>
<feature type="transmembrane region" description="Helical" evidence="17">
    <location>
        <begin position="331"/>
        <end position="355"/>
    </location>
</feature>
<evidence type="ECO:0000256" key="6">
    <source>
        <dbReference type="ARBA" id="ARBA00022660"/>
    </source>
</evidence>
<comment type="similarity">
    <text evidence="2 17">Belongs to the complex I subunit 2 family.</text>
</comment>
<feature type="transmembrane region" description="Helical" evidence="17">
    <location>
        <begin position="302"/>
        <end position="325"/>
    </location>
</feature>
<feature type="transmembrane region" description="Helical" evidence="17">
    <location>
        <begin position="61"/>
        <end position="82"/>
    </location>
</feature>
<dbReference type="AlphaFoldDB" id="A0A0M3WMC2"/>
<comment type="catalytic activity">
    <reaction evidence="16 17">
        <text>a ubiquinone + NADH + 5 H(+)(in) = a ubiquinol + NAD(+) + 4 H(+)(out)</text>
        <dbReference type="Rhea" id="RHEA:29091"/>
        <dbReference type="Rhea" id="RHEA-COMP:9565"/>
        <dbReference type="Rhea" id="RHEA-COMP:9566"/>
        <dbReference type="ChEBI" id="CHEBI:15378"/>
        <dbReference type="ChEBI" id="CHEBI:16389"/>
        <dbReference type="ChEBI" id="CHEBI:17976"/>
        <dbReference type="ChEBI" id="CHEBI:57540"/>
        <dbReference type="ChEBI" id="CHEBI:57945"/>
        <dbReference type="EC" id="7.1.1.2"/>
    </reaction>
</comment>
<proteinExistence type="inferred from homology"/>
<dbReference type="PRINTS" id="PR01436">
    <property type="entry name" value="NADHDHGNASE2"/>
</dbReference>
<dbReference type="GO" id="GO:0005743">
    <property type="term" value="C:mitochondrial inner membrane"/>
    <property type="evidence" value="ECO:0007669"/>
    <property type="project" value="UniProtKB-SubCell"/>
</dbReference>
<keyword evidence="15 17" id="KW-0472">Membrane</keyword>
<dbReference type="Pfam" id="PF00361">
    <property type="entry name" value="Proton_antipo_M"/>
    <property type="match status" value="1"/>
</dbReference>
<dbReference type="RefSeq" id="YP_009169472.1">
    <property type="nucleotide sequence ID" value="NC_028004.1"/>
</dbReference>
<dbReference type="PANTHER" id="PTHR46552:SF1">
    <property type="entry name" value="NADH-UBIQUINONE OXIDOREDUCTASE CHAIN 2"/>
    <property type="match status" value="1"/>
</dbReference>
<feature type="transmembrane region" description="Helical" evidence="17">
    <location>
        <begin position="7"/>
        <end position="25"/>
    </location>
</feature>
<evidence type="ECO:0000256" key="17">
    <source>
        <dbReference type="RuleBase" id="RU003403"/>
    </source>
</evidence>
<gene>
    <name evidence="19" type="primary">ND2</name>
</gene>
<dbReference type="EC" id="7.1.1.2" evidence="3 17"/>
<name>A0A0M3WMC2_OBSHI</name>
<dbReference type="GO" id="GO:0008137">
    <property type="term" value="F:NADH dehydrogenase (ubiquinone) activity"/>
    <property type="evidence" value="ECO:0007669"/>
    <property type="project" value="UniProtKB-EC"/>
</dbReference>
<feature type="transmembrane region" description="Helical" evidence="17">
    <location>
        <begin position="147"/>
        <end position="175"/>
    </location>
</feature>